<dbReference type="EMBL" id="JAPQKS010000004">
    <property type="protein sequence ID" value="KAJ5232702.1"/>
    <property type="molecule type" value="Genomic_DNA"/>
</dbReference>
<dbReference type="Pfam" id="PF00107">
    <property type="entry name" value="ADH_zinc_N"/>
    <property type="match status" value="1"/>
</dbReference>
<dbReference type="InterPro" id="IPR020843">
    <property type="entry name" value="ER"/>
</dbReference>
<dbReference type="GO" id="GO:0005737">
    <property type="term" value="C:cytoplasm"/>
    <property type="evidence" value="ECO:0007669"/>
    <property type="project" value="TreeGrafter"/>
</dbReference>
<evidence type="ECO:0000313" key="8">
    <source>
        <dbReference type="EMBL" id="KAJ5232702.1"/>
    </source>
</evidence>
<protein>
    <recommendedName>
        <fullName evidence="7">Enoyl reductase (ER) domain-containing protein</fullName>
    </recommendedName>
</protein>
<evidence type="ECO:0000256" key="4">
    <source>
        <dbReference type="ARBA" id="ARBA00022833"/>
    </source>
</evidence>
<keyword evidence="5" id="KW-0560">Oxidoreductase</keyword>
<dbReference type="SMART" id="SM00829">
    <property type="entry name" value="PKS_ER"/>
    <property type="match status" value="1"/>
</dbReference>
<keyword evidence="4" id="KW-0862">Zinc</keyword>
<dbReference type="InterPro" id="IPR036291">
    <property type="entry name" value="NAD(P)-bd_dom_sf"/>
</dbReference>
<dbReference type="SUPFAM" id="SSF50129">
    <property type="entry name" value="GroES-like"/>
    <property type="match status" value="1"/>
</dbReference>
<dbReference type="InterPro" id="IPR013149">
    <property type="entry name" value="ADH-like_C"/>
</dbReference>
<evidence type="ECO:0000256" key="2">
    <source>
        <dbReference type="ARBA" id="ARBA00008072"/>
    </source>
</evidence>
<evidence type="ECO:0000256" key="1">
    <source>
        <dbReference type="ARBA" id="ARBA00001947"/>
    </source>
</evidence>
<dbReference type="GO" id="GO:0046872">
    <property type="term" value="F:metal ion binding"/>
    <property type="evidence" value="ECO:0007669"/>
    <property type="project" value="UniProtKB-KW"/>
</dbReference>
<gene>
    <name evidence="8" type="ORF">N7468_005658</name>
</gene>
<accession>A0A9W9TNE7</accession>
<keyword evidence="6" id="KW-0520">NAD</keyword>
<keyword evidence="3" id="KW-0479">Metal-binding</keyword>
<comment type="cofactor">
    <cofactor evidence="1">
        <name>Zn(2+)</name>
        <dbReference type="ChEBI" id="CHEBI:29105"/>
    </cofactor>
</comment>
<evidence type="ECO:0000313" key="9">
    <source>
        <dbReference type="Proteomes" id="UP001150941"/>
    </source>
</evidence>
<evidence type="ECO:0000256" key="5">
    <source>
        <dbReference type="ARBA" id="ARBA00023002"/>
    </source>
</evidence>
<evidence type="ECO:0000256" key="3">
    <source>
        <dbReference type="ARBA" id="ARBA00022723"/>
    </source>
</evidence>
<evidence type="ECO:0000259" key="7">
    <source>
        <dbReference type="SMART" id="SM00829"/>
    </source>
</evidence>
<dbReference type="Pfam" id="PF08240">
    <property type="entry name" value="ADH_N"/>
    <property type="match status" value="1"/>
</dbReference>
<dbReference type="InterPro" id="IPR011032">
    <property type="entry name" value="GroES-like_sf"/>
</dbReference>
<dbReference type="SUPFAM" id="SSF51735">
    <property type="entry name" value="NAD(P)-binding Rossmann-fold domains"/>
    <property type="match status" value="1"/>
</dbReference>
<feature type="domain" description="Enoyl reductase (ER)" evidence="7">
    <location>
        <begin position="16"/>
        <end position="361"/>
    </location>
</feature>
<dbReference type="CDD" id="cd08297">
    <property type="entry name" value="CAD3"/>
    <property type="match status" value="1"/>
</dbReference>
<dbReference type="Gene3D" id="3.90.180.10">
    <property type="entry name" value="Medium-chain alcohol dehydrogenases, catalytic domain"/>
    <property type="match status" value="1"/>
</dbReference>
<name>A0A9W9TNE7_9EURO</name>
<keyword evidence="9" id="KW-1185">Reference proteome</keyword>
<dbReference type="Proteomes" id="UP001150941">
    <property type="component" value="Unassembled WGS sequence"/>
</dbReference>
<dbReference type="GO" id="GO:0004022">
    <property type="term" value="F:alcohol dehydrogenase (NAD+) activity"/>
    <property type="evidence" value="ECO:0007669"/>
    <property type="project" value="TreeGrafter"/>
</dbReference>
<reference evidence="8" key="2">
    <citation type="journal article" date="2023" name="IMA Fungus">
        <title>Comparative genomic study of the Penicillium genus elucidates a diverse pangenome and 15 lateral gene transfer events.</title>
        <authorList>
            <person name="Petersen C."/>
            <person name="Sorensen T."/>
            <person name="Nielsen M.R."/>
            <person name="Sondergaard T.E."/>
            <person name="Sorensen J.L."/>
            <person name="Fitzpatrick D.A."/>
            <person name="Frisvad J.C."/>
            <person name="Nielsen K.L."/>
        </authorList>
    </citation>
    <scope>NUCLEOTIDE SEQUENCE</scope>
    <source>
        <strain evidence="8">IBT 19713</strain>
    </source>
</reference>
<evidence type="ECO:0000256" key="6">
    <source>
        <dbReference type="ARBA" id="ARBA00023027"/>
    </source>
</evidence>
<dbReference type="RefSeq" id="XP_058330694.1">
    <property type="nucleotide sequence ID" value="XM_058474954.1"/>
</dbReference>
<dbReference type="OrthoDB" id="1879366at2759"/>
<dbReference type="AlphaFoldDB" id="A0A9W9TNE7"/>
<dbReference type="PANTHER" id="PTHR42940:SF2">
    <property type="entry name" value="DEHYDROGENASE FAMILY OXIDOREDUCTASE, PUTATIVE (JCVI)-RELATED"/>
    <property type="match status" value="1"/>
</dbReference>
<comment type="similarity">
    <text evidence="2">Belongs to the zinc-containing alcohol dehydrogenase family.</text>
</comment>
<dbReference type="FunFam" id="3.40.50.720:FF:000039">
    <property type="entry name" value="Alcohol dehydrogenase AdhP"/>
    <property type="match status" value="1"/>
</dbReference>
<comment type="caution">
    <text evidence="8">The sequence shown here is derived from an EMBL/GenBank/DDBJ whole genome shotgun (WGS) entry which is preliminary data.</text>
</comment>
<dbReference type="GeneID" id="83202257"/>
<reference evidence="8" key="1">
    <citation type="submission" date="2022-11" db="EMBL/GenBank/DDBJ databases">
        <authorList>
            <person name="Petersen C."/>
        </authorList>
    </citation>
    <scope>NUCLEOTIDE SEQUENCE</scope>
    <source>
        <strain evidence="8">IBT 19713</strain>
    </source>
</reference>
<proteinExistence type="inferred from homology"/>
<sequence length="364" mass="38243">MSVATTQTAAVVCQSGAHDASNVRISSTHPVPVPAEGEVLIKLEYSGVCHSDLHSIRGDTPMTTDVAGHEGIGKVVQGGQLLSLTTEMSTRSYSSSRGWLWSSCLECEICAINHTACPHQRNAGANVPGTFQQYVVSPAAHVTKIPTGLDPAMTAPLLCAGIAMYSSIKKTKARSGDWLAIIGAGGGLGHMGIQIASAQGIKVLAIDSGEKKKDLCLSLGATEFLDYKAVDVVSAAKSCTSGYGVHAVVCTANGEKAYEQSMHMLRPLGTLVCVGIPNLPFRLPATPFDMIVRGKHPVELTHLIGLTIVGNSAGTAQEMNELLEMAVADKVKAHVEVYDLQAIGDVLHKLESAEIEGRAVLQIP</sequence>
<organism evidence="8 9">
    <name type="scientific">Penicillium chermesinum</name>
    <dbReference type="NCBI Taxonomy" id="63820"/>
    <lineage>
        <taxon>Eukaryota</taxon>
        <taxon>Fungi</taxon>
        <taxon>Dikarya</taxon>
        <taxon>Ascomycota</taxon>
        <taxon>Pezizomycotina</taxon>
        <taxon>Eurotiomycetes</taxon>
        <taxon>Eurotiomycetidae</taxon>
        <taxon>Eurotiales</taxon>
        <taxon>Aspergillaceae</taxon>
        <taxon>Penicillium</taxon>
    </lineage>
</organism>
<dbReference type="Gene3D" id="3.40.50.720">
    <property type="entry name" value="NAD(P)-binding Rossmann-like Domain"/>
    <property type="match status" value="1"/>
</dbReference>
<dbReference type="InterPro" id="IPR013154">
    <property type="entry name" value="ADH-like_N"/>
</dbReference>
<dbReference type="PANTHER" id="PTHR42940">
    <property type="entry name" value="ALCOHOL DEHYDROGENASE 1-RELATED"/>
    <property type="match status" value="1"/>
</dbReference>